<dbReference type="InterPro" id="IPR020841">
    <property type="entry name" value="PKS_Beta-ketoAc_synthase_dom"/>
</dbReference>
<dbReference type="Proteomes" id="UP000189004">
    <property type="component" value="Unassembled WGS sequence"/>
</dbReference>
<feature type="region of interest" description="Disordered" evidence="7">
    <location>
        <begin position="2641"/>
        <end position="2666"/>
    </location>
</feature>
<dbReference type="InterPro" id="IPR016036">
    <property type="entry name" value="Malonyl_transacylase_ACP-bd"/>
</dbReference>
<gene>
    <name evidence="11" type="ORF">NOSIN_02500</name>
</gene>
<dbReference type="FunFam" id="3.40.47.10:FF:000019">
    <property type="entry name" value="Polyketide synthase type I"/>
    <property type="match status" value="1"/>
</dbReference>
<dbReference type="InterPro" id="IPR020806">
    <property type="entry name" value="PKS_PP-bd"/>
</dbReference>
<feature type="compositionally biased region" description="Basic and acidic residues" evidence="7">
    <location>
        <begin position="1564"/>
        <end position="1573"/>
    </location>
</feature>
<evidence type="ECO:0000256" key="4">
    <source>
        <dbReference type="ARBA" id="ARBA00023268"/>
    </source>
</evidence>
<protein>
    <submittedName>
        <fullName evidence="11">Type I polyketide synthase</fullName>
    </submittedName>
</protein>
<dbReference type="PROSITE" id="PS52004">
    <property type="entry name" value="KS3_2"/>
    <property type="match status" value="2"/>
</dbReference>
<feature type="domain" description="Carrier" evidence="8">
    <location>
        <begin position="892"/>
        <end position="967"/>
    </location>
</feature>
<dbReference type="GO" id="GO:0005886">
    <property type="term" value="C:plasma membrane"/>
    <property type="evidence" value="ECO:0007669"/>
    <property type="project" value="TreeGrafter"/>
</dbReference>
<feature type="domain" description="Ketosynthase family 3 (KS3)" evidence="9">
    <location>
        <begin position="1008"/>
        <end position="1436"/>
    </location>
</feature>
<dbReference type="Gene3D" id="3.40.50.11460">
    <property type="match status" value="1"/>
</dbReference>
<dbReference type="Gene3D" id="3.40.50.720">
    <property type="entry name" value="NAD(P)-binding Rossmann-like Domain"/>
    <property type="match status" value="1"/>
</dbReference>
<dbReference type="InterPro" id="IPR011032">
    <property type="entry name" value="GroES-like_sf"/>
</dbReference>
<evidence type="ECO:0000259" key="8">
    <source>
        <dbReference type="PROSITE" id="PS50075"/>
    </source>
</evidence>
<evidence type="ECO:0000259" key="10">
    <source>
        <dbReference type="PROSITE" id="PS52019"/>
    </source>
</evidence>
<dbReference type="SMART" id="SM00822">
    <property type="entry name" value="PKS_KR"/>
    <property type="match status" value="1"/>
</dbReference>
<feature type="domain" description="Carrier" evidence="8">
    <location>
        <begin position="2558"/>
        <end position="2636"/>
    </location>
</feature>
<dbReference type="SUPFAM" id="SSF51735">
    <property type="entry name" value="NAD(P)-binding Rossmann-fold domains"/>
    <property type="match status" value="3"/>
</dbReference>
<dbReference type="SMART" id="SM00823">
    <property type="entry name" value="PKS_PP"/>
    <property type="match status" value="2"/>
</dbReference>
<evidence type="ECO:0000256" key="7">
    <source>
        <dbReference type="SAM" id="MobiDB-lite"/>
    </source>
</evidence>
<dbReference type="Gene3D" id="1.10.1200.10">
    <property type="entry name" value="ACP-like"/>
    <property type="match status" value="2"/>
</dbReference>
<dbReference type="SUPFAM" id="SSF52151">
    <property type="entry name" value="FabD/lysophospholipase-like"/>
    <property type="match status" value="1"/>
</dbReference>
<keyword evidence="4" id="KW-0511">Multifunctional enzyme</keyword>
<dbReference type="InterPro" id="IPR057326">
    <property type="entry name" value="KR_dom"/>
</dbReference>
<keyword evidence="2" id="KW-0597">Phosphoprotein</keyword>
<dbReference type="InterPro" id="IPR050091">
    <property type="entry name" value="PKS_NRPS_Biosynth_Enz"/>
</dbReference>
<feature type="region of interest" description="C-terminal hotdog fold" evidence="6">
    <location>
        <begin position="1618"/>
        <end position="1760"/>
    </location>
</feature>
<keyword evidence="3" id="KW-0808">Transferase</keyword>
<dbReference type="Pfam" id="PF00109">
    <property type="entry name" value="ketoacyl-synt"/>
    <property type="match status" value="2"/>
</dbReference>
<dbReference type="PROSITE" id="PS00606">
    <property type="entry name" value="KS3_1"/>
    <property type="match status" value="1"/>
</dbReference>
<dbReference type="InterPro" id="IPR018201">
    <property type="entry name" value="Ketoacyl_synth_AS"/>
</dbReference>
<feature type="domain" description="PKS/mFAS DH" evidence="10">
    <location>
        <begin position="1473"/>
        <end position="1760"/>
    </location>
</feature>
<dbReference type="InterPro" id="IPR036736">
    <property type="entry name" value="ACP-like_sf"/>
</dbReference>
<dbReference type="GO" id="GO:0016491">
    <property type="term" value="F:oxidoreductase activity"/>
    <property type="evidence" value="ECO:0007669"/>
    <property type="project" value="InterPro"/>
</dbReference>
<dbReference type="Pfam" id="PF21089">
    <property type="entry name" value="PKS_DH_N"/>
    <property type="match status" value="1"/>
</dbReference>
<dbReference type="SMART" id="SM00827">
    <property type="entry name" value="PKS_AT"/>
    <property type="match status" value="1"/>
</dbReference>
<dbReference type="Pfam" id="PF08240">
    <property type="entry name" value="ADH_N"/>
    <property type="match status" value="1"/>
</dbReference>
<dbReference type="PROSITE" id="PS52019">
    <property type="entry name" value="PKS_MFAS_DH"/>
    <property type="match status" value="1"/>
</dbReference>
<evidence type="ECO:0000256" key="5">
    <source>
        <dbReference type="ARBA" id="ARBA00023315"/>
    </source>
</evidence>
<evidence type="ECO:0000256" key="1">
    <source>
        <dbReference type="ARBA" id="ARBA00022450"/>
    </source>
</evidence>
<evidence type="ECO:0000256" key="2">
    <source>
        <dbReference type="ARBA" id="ARBA00022553"/>
    </source>
</evidence>
<evidence type="ECO:0000313" key="11">
    <source>
        <dbReference type="EMBL" id="OOC52835.1"/>
    </source>
</evidence>
<dbReference type="InterPro" id="IPR014031">
    <property type="entry name" value="Ketoacyl_synth_C"/>
</dbReference>
<dbReference type="InterPro" id="IPR016035">
    <property type="entry name" value="Acyl_Trfase/lysoPLipase"/>
</dbReference>
<dbReference type="GO" id="GO:0004312">
    <property type="term" value="F:fatty acid synthase activity"/>
    <property type="evidence" value="ECO:0007669"/>
    <property type="project" value="TreeGrafter"/>
</dbReference>
<comment type="caution">
    <text evidence="11">The sequence shown here is derived from an EMBL/GenBank/DDBJ whole genome shotgun (WGS) entry which is preliminary data.</text>
</comment>
<dbReference type="PROSITE" id="PS50075">
    <property type="entry name" value="CARRIER"/>
    <property type="match status" value="2"/>
</dbReference>
<dbReference type="InterPro" id="IPR006162">
    <property type="entry name" value="Ppantetheine_attach_site"/>
</dbReference>
<dbReference type="Gene3D" id="3.40.47.10">
    <property type="match status" value="2"/>
</dbReference>
<feature type="region of interest" description="Disordered" evidence="7">
    <location>
        <begin position="2677"/>
        <end position="2696"/>
    </location>
</feature>
<keyword evidence="5" id="KW-0012">Acyltransferase</keyword>
<dbReference type="Gene3D" id="3.40.366.10">
    <property type="entry name" value="Malonyl-Coenzyme A Acyl Carrier Protein, domain 2"/>
    <property type="match status" value="1"/>
</dbReference>
<dbReference type="PANTHER" id="PTHR43775:SF37">
    <property type="entry name" value="SI:DKEY-61P9.11"/>
    <property type="match status" value="1"/>
</dbReference>
<dbReference type="GO" id="GO:0006633">
    <property type="term" value="P:fatty acid biosynthetic process"/>
    <property type="evidence" value="ECO:0007669"/>
    <property type="project" value="InterPro"/>
</dbReference>
<dbReference type="InterPro" id="IPR009081">
    <property type="entry name" value="PP-bd_ACP"/>
</dbReference>
<dbReference type="Pfam" id="PF22953">
    <property type="entry name" value="SpnB_Rossmann"/>
    <property type="match status" value="1"/>
</dbReference>
<feature type="domain" description="Ketosynthase family 3 (KS3)" evidence="9">
    <location>
        <begin position="1"/>
        <end position="407"/>
    </location>
</feature>
<dbReference type="GO" id="GO:0031177">
    <property type="term" value="F:phosphopantetheine binding"/>
    <property type="evidence" value="ECO:0007669"/>
    <property type="project" value="InterPro"/>
</dbReference>
<reference evidence="12" key="1">
    <citation type="submission" date="2016-08" db="EMBL/GenBank/DDBJ databases">
        <authorList>
            <person name="Tokovenko B."/>
            <person name="Kalinowski J."/>
        </authorList>
    </citation>
    <scope>NUCLEOTIDE SEQUENCE [LARGE SCALE GENOMIC DNA]</scope>
    <source>
        <strain evidence="12">UTMC102</strain>
    </source>
</reference>
<dbReference type="InterPro" id="IPR036291">
    <property type="entry name" value="NAD(P)-bd_dom_sf"/>
</dbReference>
<dbReference type="InterPro" id="IPR032821">
    <property type="entry name" value="PKS_assoc"/>
</dbReference>
<sequence>MVGVSCRLPGASTPDAFWRLLCEGRESISAPPDRLGVTSSARDRYWGGYLDRTEDFDAGFFGISPREALAMDPQQRIMLELSWEAVEHARMSPHALRDTDTGVFTGAIASDYALLQRRTAQSGITHHTFVGTQRGMIANRVSYALGLSGPSLTVDSGQSSSLVGVYMAMESLRRGECGTALAGGVNLILTPESTEGVVQFGGLSPDAHCYTFDARANGYVRGEGGAVVVLKPLDRALADGDPVHAVLRGGAVNNSGQTSYLARPDVHGQEEVLRAAYRRTGVDPAQVGYVELHGTGTPAGDPVEAAALGSVFADGREEPLRVGSAKTNIGHLEGAAGIVGLVKTVLSLSHGQLPPTRNFAAPHPDIDLETLRLSPQVRREPWPADAPLAGVSSFGMGGTNCHLVLGPPPPVQAGRAGSATGEGTLDPVPWVLSARSEGALRAQASALHFFVSSRPGLRAQDVGLSLATTRAVFEYRAVIFASGGDGARELESVAPASVPADRAQERPVMVFPGQGGQWAGMARDLLDGDGPLAQVFTRRLLECERALSPHVDWSLVQVLRGEPEAPTFTGPGTRVDVVQPVLWAVMVSLARVWSALGVEPAAVIGHSQGEIAAACVAGTLSLDDAAKVVALRSQALTSLAGSGGMASLGLSPQRAEELVGSYEDLHLAAVNGPESVVVSGSPAAVRGAVEYCVDHGVHGALVDVDYASHSQHVQHIREDLLERLGGVEPHSARVPFFSTLTGERLDGTETPTDASYWYQNLRGTVRFADAVKAAVDAGHTTFIEVGPHPVLSFGIERTLDAARVEGRVLQTLRREAGDQAQLLTAAAQAFTAGVDVDWAVLFRGTGARHIDLPTYPFQRQRYWPDTQAVVPVDRAAVSGPEEPTVLTRSDGRNTRALVREHTARVLGRASLTASDERRAFRDLGFDSMMLLQLGRMLSRETGVHLEDTVLFDLPTPSALAGFLVGELGEEVFGAAEPASDSTAVPAATSAPAPTAPAVPAVAAPVPDDDPIAITAMACRLPGGVRSPEQLWRLVEDGVDAIGDFPDNRGWDLEGIYDPEPGTPGRTYTRSGGFLYDADLFDPGFFGISPREADAMDPQQRLLLETSWEAVQRAGMSTDDLRERQVGVFIGAMPTEYGPRLADQGTENDGGYRLTGSTLSVASGRIAYVLGLRGPAMTIDTACSSSLVALHQGAEAIRRGECEMALAGGATVMATPGMFLEFSAQRGLSPDGRCRAFGASADGTAWAEGAGVLLLERASRARRAGRPVLALLKGSAVNSDGASNGLTAPNRESQERVIRQALASAGVEPGEVDAVEAHGTGTRLGDPIEAKALISVYGRARDGSHEDLRLGSLKSNIGHSQAAAGVAGVIKTVEALRHGRLPRTLHADEPTDKVDWDGSGVRLLAEPEPWPDTGRPRRAAVSSFGISGTNAHVVLEGVADESAPVIVPDDPFQRERHWVVPSTLVEAAPEAVARPLLDGGLALADGRTVFTGRIGLDDHSWVRDHGILGRIVVPGTALVDLAAHAADRVGATAVADLALEAPLVLTRGAGARLQVTVGVRDEQGRREVHVHARPGDAASDAPWTRHASGALAEGPALDAEHSGTDGAASADTSWPPADAESVTVWPDYTRLARRGYAYGPLFQGLRGVWRCGDDLLAEIELPDVPHTGGPFHGPHPALVDAALHGVLLYGGTDERALTVPFAWSGVRVRAAADGAVSGRLRVRATELGADRYRLHVFDDAGDPVVAVDELVMRPLDADALPERDPSELPGLYELVWERAVAPDPAPSVPTGLPDLREIDLDGTVPPVVFTELPAAAVYSEDASVPESVRQGLESVLETVRSWLTDPRTDHARLVVVTWRAVATDPGTRLTGLAAAPVWGLLRAAQREHPGRLVLVDSDGSEDSHRVLAEAVELDEPQMALRSGALLVPRLVRAGDDQKLTPPDALWRLDTRRPGSLENLELLSAPEAGGELGPHEVRVAVRAAGVNFKDVVVALGLVEGETGIGLEGSGTILETGAEVTDLAPGDRVAGMFDGAFGPITVADCRKLARIPGGWTFEQAAAVPVAFLTAYYGLVDLAAVRPGESVLVHAAAGGVGTAAVQLAQHMGARVFGTASPHKWAGLAEYGLDEKRLSSSRDLEFEQRLRAANGGRGMDVVLNSLSGEFVDASLRLLRSPGDGEGPGGRFVEMGLTDVRSEEEVAEAFPGRGYEAFKLTEVAPERIGQMLGRIMELFTSGTIRPLPTTAHDLREAKEVFRSLQRGENVGKLVLTVPAPFPQERTTLVTGGTGTLGHRVARHLVTGYGVRDLLLVSRSGPEAKGQEARTAELESLGARVEVVACDAADRKDLERVLDGIPDDRPLGAVVHTAGVLDDATVTSLTSKQVDRVLRPKVDAAWNLHELTSGADLGAFVLFSSAVGVLGNAGQANYAAANVFCDALAHYRHERGLPATSLAWGLWAGASGMTGHLDDSDLGVLSRGGLLPMPAEEALRHLDTALLWDMVNGVPALFDTAGTGGGVLRGLVGPTTQGTRTTQGAQDVQDTPADGADTAAERFAALSGAERDRALLAEVRSHTAVVLGHGPDAGPSRVSADRPFTDLGLDSLTGLELRNRLGAAVGVRVPATAVFDHPTPRALALALAGLLVPDQPEAAQRGHADTDTSVDDAGSHESSIDAMGVEDLVNLALKGDGHASPSGQETADDYR</sequence>
<keyword evidence="1" id="KW-0596">Phosphopantetheine</keyword>
<dbReference type="Pfam" id="PF00550">
    <property type="entry name" value="PP-binding"/>
    <property type="match status" value="2"/>
</dbReference>
<dbReference type="SUPFAM" id="SSF53901">
    <property type="entry name" value="Thiolase-like"/>
    <property type="match status" value="2"/>
</dbReference>
<dbReference type="PROSITE" id="PS00012">
    <property type="entry name" value="PHOSPHOPANTETHEINE"/>
    <property type="match status" value="2"/>
</dbReference>
<evidence type="ECO:0000313" key="12">
    <source>
        <dbReference type="Proteomes" id="UP000189004"/>
    </source>
</evidence>
<dbReference type="CDD" id="cd05195">
    <property type="entry name" value="enoyl_red"/>
    <property type="match status" value="1"/>
</dbReference>
<name>A0A1V3BWH1_9ACTN</name>
<dbReference type="FunFam" id="3.40.366.10:FF:000002">
    <property type="entry name" value="Probable polyketide synthase 2"/>
    <property type="match status" value="1"/>
</dbReference>
<dbReference type="SMART" id="SM00829">
    <property type="entry name" value="PKS_ER"/>
    <property type="match status" value="1"/>
</dbReference>
<organism evidence="11 12">
    <name type="scientific">Nocardiopsis sinuspersici</name>
    <dbReference type="NCBI Taxonomy" id="501010"/>
    <lineage>
        <taxon>Bacteria</taxon>
        <taxon>Bacillati</taxon>
        <taxon>Actinomycetota</taxon>
        <taxon>Actinomycetes</taxon>
        <taxon>Streptosporangiales</taxon>
        <taxon>Nocardiopsidaceae</taxon>
        <taxon>Nocardiopsis</taxon>
    </lineage>
</organism>
<dbReference type="Gene3D" id="3.90.180.10">
    <property type="entry name" value="Medium-chain alcohol dehydrogenases, catalytic domain"/>
    <property type="match status" value="1"/>
</dbReference>
<dbReference type="Gene3D" id="3.30.70.3290">
    <property type="match status" value="1"/>
</dbReference>
<dbReference type="SMART" id="SM00825">
    <property type="entry name" value="PKS_KS"/>
    <property type="match status" value="2"/>
</dbReference>
<dbReference type="SUPFAM" id="SSF55048">
    <property type="entry name" value="Probable ACP-binding domain of malonyl-CoA ACP transacylase"/>
    <property type="match status" value="1"/>
</dbReference>
<dbReference type="SMART" id="SM00826">
    <property type="entry name" value="PKS_DH"/>
    <property type="match status" value="1"/>
</dbReference>
<dbReference type="SUPFAM" id="SSF50129">
    <property type="entry name" value="GroES-like"/>
    <property type="match status" value="1"/>
</dbReference>
<dbReference type="Pfam" id="PF08659">
    <property type="entry name" value="KR"/>
    <property type="match status" value="1"/>
</dbReference>
<dbReference type="CDD" id="cd08956">
    <property type="entry name" value="KR_3_FAS_SDR_x"/>
    <property type="match status" value="1"/>
</dbReference>
<dbReference type="Pfam" id="PF14765">
    <property type="entry name" value="PS-DH"/>
    <property type="match status" value="1"/>
</dbReference>
<dbReference type="SUPFAM" id="SSF47336">
    <property type="entry name" value="ACP-like"/>
    <property type="match status" value="2"/>
</dbReference>
<dbReference type="EMBL" id="MCOK01000001">
    <property type="protein sequence ID" value="OOC52835.1"/>
    <property type="molecule type" value="Genomic_DNA"/>
</dbReference>
<feature type="region of interest" description="N-terminal hotdog fold" evidence="6">
    <location>
        <begin position="1473"/>
        <end position="1597"/>
    </location>
</feature>
<evidence type="ECO:0000256" key="6">
    <source>
        <dbReference type="PROSITE-ProRule" id="PRU01363"/>
    </source>
</evidence>
<dbReference type="InterPro" id="IPR049551">
    <property type="entry name" value="PKS_DH_C"/>
</dbReference>
<dbReference type="SMART" id="SM01294">
    <property type="entry name" value="PKS_PP_betabranch"/>
    <property type="match status" value="1"/>
</dbReference>
<dbReference type="InterPro" id="IPR042104">
    <property type="entry name" value="PKS_dehydratase_sf"/>
</dbReference>
<dbReference type="Pfam" id="PF16197">
    <property type="entry name" value="KAsynt_C_assoc"/>
    <property type="match status" value="1"/>
</dbReference>
<dbReference type="Pfam" id="PF02801">
    <property type="entry name" value="Ketoacyl-synt_C"/>
    <property type="match status" value="2"/>
</dbReference>
<evidence type="ECO:0000256" key="3">
    <source>
        <dbReference type="ARBA" id="ARBA00022679"/>
    </source>
</evidence>
<feature type="active site" description="Proton donor; for dehydratase activity" evidence="6">
    <location>
        <position position="1679"/>
    </location>
</feature>
<feature type="active site" description="Proton acceptor; for dehydratase activity" evidence="6">
    <location>
        <position position="1504"/>
    </location>
</feature>
<dbReference type="InterPro" id="IPR049552">
    <property type="entry name" value="PKS_DH_N"/>
</dbReference>
<dbReference type="STRING" id="501010.NOSIN_02500"/>
<keyword evidence="12" id="KW-1185">Reference proteome</keyword>
<proteinExistence type="predicted"/>
<dbReference type="OrthoDB" id="4537517at2"/>
<dbReference type="Gene3D" id="3.10.129.110">
    <property type="entry name" value="Polyketide synthase dehydratase"/>
    <property type="match status" value="1"/>
</dbReference>
<dbReference type="InterPro" id="IPR001227">
    <property type="entry name" value="Ac_transferase_dom_sf"/>
</dbReference>
<dbReference type="Pfam" id="PF13602">
    <property type="entry name" value="ADH_zinc_N_2"/>
    <property type="match status" value="1"/>
</dbReference>
<dbReference type="InterPro" id="IPR016039">
    <property type="entry name" value="Thiolase-like"/>
</dbReference>
<dbReference type="InterPro" id="IPR020807">
    <property type="entry name" value="PKS_DH"/>
</dbReference>
<feature type="region of interest" description="Disordered" evidence="7">
    <location>
        <begin position="1564"/>
        <end position="1618"/>
    </location>
</feature>
<dbReference type="InterPro" id="IPR013154">
    <property type="entry name" value="ADH-like_N"/>
</dbReference>
<dbReference type="InterPro" id="IPR049900">
    <property type="entry name" value="PKS_mFAS_DH"/>
</dbReference>
<dbReference type="InterPro" id="IPR014030">
    <property type="entry name" value="Ketoacyl_synth_N"/>
</dbReference>
<dbReference type="InterPro" id="IPR055123">
    <property type="entry name" value="SpnB-like_Rossmann"/>
</dbReference>
<dbReference type="Pfam" id="PF00698">
    <property type="entry name" value="Acyl_transf_1"/>
    <property type="match status" value="1"/>
</dbReference>
<dbReference type="GO" id="GO:0004315">
    <property type="term" value="F:3-oxoacyl-[acyl-carrier-protein] synthase activity"/>
    <property type="evidence" value="ECO:0007669"/>
    <property type="project" value="InterPro"/>
</dbReference>
<accession>A0A1V3BWH1</accession>
<dbReference type="InterPro" id="IPR014043">
    <property type="entry name" value="Acyl_transferase_dom"/>
</dbReference>
<dbReference type="InterPro" id="IPR020843">
    <property type="entry name" value="ER"/>
</dbReference>
<evidence type="ECO:0000259" key="9">
    <source>
        <dbReference type="PROSITE" id="PS52004"/>
    </source>
</evidence>
<dbReference type="GO" id="GO:0071770">
    <property type="term" value="P:DIM/DIP cell wall layer assembly"/>
    <property type="evidence" value="ECO:0007669"/>
    <property type="project" value="TreeGrafter"/>
</dbReference>
<dbReference type="InterPro" id="IPR013968">
    <property type="entry name" value="PKS_KR"/>
</dbReference>
<dbReference type="CDD" id="cd00833">
    <property type="entry name" value="PKS"/>
    <property type="match status" value="2"/>
</dbReference>
<dbReference type="PANTHER" id="PTHR43775">
    <property type="entry name" value="FATTY ACID SYNTHASE"/>
    <property type="match status" value="1"/>
</dbReference>
<dbReference type="GO" id="GO:0005737">
    <property type="term" value="C:cytoplasm"/>
    <property type="evidence" value="ECO:0007669"/>
    <property type="project" value="TreeGrafter"/>
</dbReference>